<dbReference type="PANTHER" id="PTHR43825:SF1">
    <property type="entry name" value="TRANSKETOLASE-LIKE PYRIMIDINE-BINDING DOMAIN-CONTAINING PROTEIN"/>
    <property type="match status" value="1"/>
</dbReference>
<dbReference type="PANTHER" id="PTHR43825">
    <property type="entry name" value="PYRUVATE DEHYDROGENASE E1 COMPONENT"/>
    <property type="match status" value="1"/>
</dbReference>
<dbReference type="InterPro" id="IPR009014">
    <property type="entry name" value="Transketo_C/PFOR_II"/>
</dbReference>
<dbReference type="KEGG" id="sacd:HS1genome_0245"/>
<dbReference type="EMBL" id="BMQS01000022">
    <property type="protein sequence ID" value="GGU02476.1"/>
    <property type="molecule type" value="Genomic_DNA"/>
</dbReference>
<gene>
    <name evidence="10" type="ORF">GCM10007116_19460</name>
    <name evidence="9" type="ORF">HS1genome_0245</name>
</gene>
<dbReference type="Gene3D" id="3.40.50.920">
    <property type="match status" value="1"/>
</dbReference>
<proteinExistence type="inferred from homology"/>
<evidence type="ECO:0000256" key="1">
    <source>
        <dbReference type="ARBA" id="ARBA00001964"/>
    </source>
</evidence>
<evidence type="ECO:0000313" key="10">
    <source>
        <dbReference type="EMBL" id="GGU02476.1"/>
    </source>
</evidence>
<evidence type="ECO:0000256" key="7">
    <source>
        <dbReference type="ARBA" id="ARBA00048893"/>
    </source>
</evidence>
<dbReference type="InterPro" id="IPR005475">
    <property type="entry name" value="Transketolase-like_Pyr-bd"/>
</dbReference>
<dbReference type="InterPro" id="IPR051157">
    <property type="entry name" value="PDH/Transketolase"/>
</dbReference>
<evidence type="ECO:0000313" key="9">
    <source>
        <dbReference type="EMBL" id="BBD71856.1"/>
    </source>
</evidence>
<dbReference type="EMBL" id="AP018553">
    <property type="protein sequence ID" value="BBD71856.1"/>
    <property type="molecule type" value="Genomic_DNA"/>
</dbReference>
<dbReference type="InterPro" id="IPR029061">
    <property type="entry name" value="THDP-binding"/>
</dbReference>
<feature type="domain" description="Transketolase-like pyrimidine-binding" evidence="8">
    <location>
        <begin position="1"/>
        <end position="164"/>
    </location>
</feature>
<evidence type="ECO:0000256" key="4">
    <source>
        <dbReference type="ARBA" id="ARBA00011631"/>
    </source>
</evidence>
<dbReference type="GO" id="GO:0019164">
    <property type="term" value="F:pyruvate synthase activity"/>
    <property type="evidence" value="ECO:0007669"/>
    <property type="project" value="UniProtKB-ARBA"/>
</dbReference>
<comment type="similarity">
    <text evidence="3">Belongs to the transketolase family.</text>
</comment>
<name>A0A348B104_9CREN</name>
<evidence type="ECO:0000256" key="6">
    <source>
        <dbReference type="ARBA" id="ARBA00023052"/>
    </source>
</evidence>
<dbReference type="SUPFAM" id="SSF52922">
    <property type="entry name" value="TK C-terminal domain-like"/>
    <property type="match status" value="1"/>
</dbReference>
<keyword evidence="6" id="KW-0786">Thiamine pyrophosphate</keyword>
<dbReference type="GO" id="GO:0047553">
    <property type="term" value="F:2-oxoglutarate synthase activity"/>
    <property type="evidence" value="ECO:0007669"/>
    <property type="project" value="UniProtKB-ARBA"/>
</dbReference>
<reference evidence="9" key="3">
    <citation type="journal article" date="2019" name="BMC Res. Notes">
        <title>Complete genome sequence of the Sulfodiicoccus acidiphilus strain HS-1T, the first crenarchaeon that lacks polB3, isolated from an acidic hot spring in Ohwaku-dani, Hakone, Japan.</title>
        <authorList>
            <person name="Sakai H.D."/>
            <person name="Kurosawa N."/>
        </authorList>
    </citation>
    <scope>NUCLEOTIDE SEQUENCE</scope>
    <source>
        <strain evidence="9">HS-1</strain>
    </source>
</reference>
<comment type="function">
    <text evidence="2">Catalyzes the coenzyme A-dependent oxidative decarboxylation of different 2-oxoacids such as 2-oxoglutarate, pyruvate and 2-oxobutyrate to form their CoA derivatives.</text>
</comment>
<evidence type="ECO:0000259" key="8">
    <source>
        <dbReference type="SMART" id="SM00861"/>
    </source>
</evidence>
<accession>A0A348B104</accession>
<comment type="catalytic activity">
    <reaction evidence="7">
        <text>a 2-oxocarboxylate + 2 oxidized [2Fe-2S]-[ferredoxin] + CoA = an acyl-CoA + 2 reduced [2Fe-2S]-[ferredoxin] + CO2 + H(+)</text>
        <dbReference type="Rhea" id="RHEA:42316"/>
        <dbReference type="Rhea" id="RHEA-COMP:10000"/>
        <dbReference type="Rhea" id="RHEA-COMP:10001"/>
        <dbReference type="ChEBI" id="CHEBI:15378"/>
        <dbReference type="ChEBI" id="CHEBI:16526"/>
        <dbReference type="ChEBI" id="CHEBI:33737"/>
        <dbReference type="ChEBI" id="CHEBI:33738"/>
        <dbReference type="ChEBI" id="CHEBI:35179"/>
        <dbReference type="ChEBI" id="CHEBI:57287"/>
        <dbReference type="ChEBI" id="CHEBI:58342"/>
        <dbReference type="EC" id="1.2.7.11"/>
    </reaction>
</comment>
<keyword evidence="11" id="KW-1185">Reference proteome</keyword>
<dbReference type="Proteomes" id="UP000276741">
    <property type="component" value="Chromosome"/>
</dbReference>
<dbReference type="Proteomes" id="UP000616143">
    <property type="component" value="Unassembled WGS sequence"/>
</dbReference>
<dbReference type="AlphaFoldDB" id="A0A348B104"/>
<reference evidence="10" key="1">
    <citation type="journal article" date="2014" name="Int. J. Syst. Evol. Microbiol.">
        <title>Complete genome sequence of Corynebacterium casei LMG S-19264T (=DSM 44701T), isolated from a smear-ripened cheese.</title>
        <authorList>
            <consortium name="US DOE Joint Genome Institute (JGI-PGF)"/>
            <person name="Walter F."/>
            <person name="Albersmeier A."/>
            <person name="Kalinowski J."/>
            <person name="Ruckert C."/>
        </authorList>
    </citation>
    <scope>NUCLEOTIDE SEQUENCE</scope>
    <source>
        <strain evidence="10">JCM 31740</strain>
    </source>
</reference>
<comment type="subunit">
    <text evidence="4">Heterodimer composed of an alpha and a beta subunit.</text>
</comment>
<reference evidence="10" key="4">
    <citation type="submission" date="2020-09" db="EMBL/GenBank/DDBJ databases">
        <authorList>
            <person name="Sun Q."/>
            <person name="Ohkuma M."/>
        </authorList>
    </citation>
    <scope>NUCLEOTIDE SEQUENCE</scope>
    <source>
        <strain evidence="10">JCM 31740</strain>
    </source>
</reference>
<evidence type="ECO:0000256" key="2">
    <source>
        <dbReference type="ARBA" id="ARBA00003908"/>
    </source>
</evidence>
<evidence type="ECO:0000256" key="3">
    <source>
        <dbReference type="ARBA" id="ARBA00007131"/>
    </source>
</evidence>
<dbReference type="FunFam" id="3.40.50.970:FF:000129">
    <property type="entry name" value="Transketolase"/>
    <property type="match status" value="1"/>
</dbReference>
<reference evidence="11" key="2">
    <citation type="submission" date="2018-04" db="EMBL/GenBank/DDBJ databases">
        <title>Complete genome sequence of Sulfodiicoccus acidiphilus strain HS-1.</title>
        <authorList>
            <person name="Sakai H.D."/>
            <person name="Kurosawa N."/>
        </authorList>
    </citation>
    <scope>NUCLEOTIDE SEQUENCE [LARGE SCALE GENOMIC DNA]</scope>
    <source>
        <strain evidence="11">HS-1</strain>
    </source>
</reference>
<comment type="cofactor">
    <cofactor evidence="1">
        <name>thiamine diphosphate</name>
        <dbReference type="ChEBI" id="CHEBI:58937"/>
    </cofactor>
</comment>
<dbReference type="Pfam" id="PF02780">
    <property type="entry name" value="Transketolase_C"/>
    <property type="match status" value="1"/>
</dbReference>
<protein>
    <recommendedName>
        <fullName evidence="5">2-oxoacid oxidoreductase (ferredoxin)</fullName>
        <ecNumber evidence="5">1.2.7.11</ecNumber>
    </recommendedName>
</protein>
<dbReference type="EC" id="1.2.7.11" evidence="5"/>
<dbReference type="Gene3D" id="3.40.50.970">
    <property type="match status" value="1"/>
</dbReference>
<evidence type="ECO:0000313" key="11">
    <source>
        <dbReference type="Proteomes" id="UP000276741"/>
    </source>
</evidence>
<organism evidence="9 11">
    <name type="scientific">Sulfodiicoccus acidiphilus</name>
    <dbReference type="NCBI Taxonomy" id="1670455"/>
    <lineage>
        <taxon>Archaea</taxon>
        <taxon>Thermoproteota</taxon>
        <taxon>Thermoprotei</taxon>
        <taxon>Sulfolobales</taxon>
        <taxon>Sulfolobaceae</taxon>
        <taxon>Sulfodiicoccus</taxon>
    </lineage>
</organism>
<sequence>MREAMGKELARLGELHQDLLVLTADVGDSTRASYFREKYPERYFNVGIAEQHLVDFAAGLAAAGKKPVVVNFAMFLMRAWEQMRNTVARMNLDVKFFATHSGYSDSGDGSSHQSLEDIALTRVLPNFAVVVPADPIELVKALPEILAHRGPVYMRTGRDYSPPITAGLEYEFKLGKAQVLREGDDVSIVGAGVVLWDALLAAEELRKMGVGATVINVSTVKPMDEALIEYYARKTGRIVTVEEHSVIGGIGSAVSEVIVKRYPVPMRFVGASTFGRSAKSQRELLDYYGINSSSIVKAAMEVVG</sequence>
<dbReference type="CDD" id="cd07033">
    <property type="entry name" value="TPP_PYR_DXS_TK_like"/>
    <property type="match status" value="1"/>
</dbReference>
<evidence type="ECO:0000256" key="5">
    <source>
        <dbReference type="ARBA" id="ARBA00012691"/>
    </source>
</evidence>
<dbReference type="GO" id="GO:0018491">
    <property type="term" value="F:2-oxobutyrate synthase activity"/>
    <property type="evidence" value="ECO:0007669"/>
    <property type="project" value="UniProtKB-ARBA"/>
</dbReference>
<dbReference type="InterPro" id="IPR033248">
    <property type="entry name" value="Transketolase_C"/>
</dbReference>
<dbReference type="Pfam" id="PF02779">
    <property type="entry name" value="Transket_pyr"/>
    <property type="match status" value="1"/>
</dbReference>
<dbReference type="SMART" id="SM00861">
    <property type="entry name" value="Transket_pyr"/>
    <property type="match status" value="1"/>
</dbReference>
<dbReference type="SUPFAM" id="SSF52518">
    <property type="entry name" value="Thiamin diphosphate-binding fold (THDP-binding)"/>
    <property type="match status" value="1"/>
</dbReference>